<organism evidence="6 7">
    <name type="scientific">Micromonospora thermarum</name>
    <dbReference type="NCBI Taxonomy" id="2720024"/>
    <lineage>
        <taxon>Bacteria</taxon>
        <taxon>Bacillati</taxon>
        <taxon>Actinomycetota</taxon>
        <taxon>Actinomycetes</taxon>
        <taxon>Micromonosporales</taxon>
        <taxon>Micromonosporaceae</taxon>
        <taxon>Micromonospora</taxon>
    </lineage>
</organism>
<dbReference type="PANTHER" id="PTHR44688:SF16">
    <property type="entry name" value="DNA-BINDING TRANSCRIPTIONAL ACTIVATOR DEVR_DOSR"/>
    <property type="match status" value="1"/>
</dbReference>
<keyword evidence="3" id="KW-0804">Transcription</keyword>
<sequence length="182" mass="19870">MSERRPVGRPRHPDVLTPAEWRVVHLLRHGLSDRRIAHLAGVSRDAVRFHVRNAYAKLGLPGRAALRRWSGVPADSALAAAAPHQQGKDGSPVTALLGPVGQVSRTVRDIARSVDWYGSVLGLPHLYTYGDLAFFDCGNLRLYLNRGDDPAARRSSTSPFPTSRPRTTSCGHAGWISSGRHT</sequence>
<dbReference type="Proteomes" id="UP000783871">
    <property type="component" value="Unassembled WGS sequence"/>
</dbReference>
<dbReference type="Gene3D" id="3.10.180.10">
    <property type="entry name" value="2,3-Dihydroxybiphenyl 1,2-Dioxygenase, domain 1"/>
    <property type="match status" value="1"/>
</dbReference>
<dbReference type="SUPFAM" id="SSF54593">
    <property type="entry name" value="Glyoxalase/Bleomycin resistance protein/Dihydroxybiphenyl dioxygenase"/>
    <property type="match status" value="1"/>
</dbReference>
<accession>A0ABX0Z2W9</accession>
<dbReference type="InterPro" id="IPR000792">
    <property type="entry name" value="Tscrpt_reg_LuxR_C"/>
</dbReference>
<keyword evidence="2" id="KW-0238">DNA-binding</keyword>
<keyword evidence="1" id="KW-0805">Transcription regulation</keyword>
<feature type="region of interest" description="Disordered" evidence="4">
    <location>
        <begin position="148"/>
        <end position="182"/>
    </location>
</feature>
<protein>
    <recommendedName>
        <fullName evidence="5">HTH luxR-type domain-containing protein</fullName>
    </recommendedName>
</protein>
<dbReference type="Pfam" id="PF00196">
    <property type="entry name" value="GerE"/>
    <property type="match status" value="1"/>
</dbReference>
<dbReference type="RefSeq" id="WP_168000535.1">
    <property type="nucleotide sequence ID" value="NZ_JAATEO010000007.1"/>
</dbReference>
<dbReference type="PROSITE" id="PS50043">
    <property type="entry name" value="HTH_LUXR_2"/>
    <property type="match status" value="1"/>
</dbReference>
<evidence type="ECO:0000313" key="6">
    <source>
        <dbReference type="EMBL" id="NJP32147.1"/>
    </source>
</evidence>
<evidence type="ECO:0000256" key="2">
    <source>
        <dbReference type="ARBA" id="ARBA00023125"/>
    </source>
</evidence>
<dbReference type="InterPro" id="IPR036388">
    <property type="entry name" value="WH-like_DNA-bd_sf"/>
</dbReference>
<keyword evidence="7" id="KW-1185">Reference proteome</keyword>
<dbReference type="PANTHER" id="PTHR44688">
    <property type="entry name" value="DNA-BINDING TRANSCRIPTIONAL ACTIVATOR DEVR_DOSR"/>
    <property type="match status" value="1"/>
</dbReference>
<feature type="compositionally biased region" description="Low complexity" evidence="4">
    <location>
        <begin position="153"/>
        <end position="169"/>
    </location>
</feature>
<evidence type="ECO:0000313" key="7">
    <source>
        <dbReference type="Proteomes" id="UP000783871"/>
    </source>
</evidence>
<evidence type="ECO:0000256" key="4">
    <source>
        <dbReference type="SAM" id="MobiDB-lite"/>
    </source>
</evidence>
<evidence type="ECO:0000256" key="3">
    <source>
        <dbReference type="ARBA" id="ARBA00023163"/>
    </source>
</evidence>
<dbReference type="EMBL" id="JAATEO010000007">
    <property type="protein sequence ID" value="NJP32147.1"/>
    <property type="molecule type" value="Genomic_DNA"/>
</dbReference>
<dbReference type="CDD" id="cd06587">
    <property type="entry name" value="VOC"/>
    <property type="match status" value="1"/>
</dbReference>
<dbReference type="SMART" id="SM00421">
    <property type="entry name" value="HTH_LUXR"/>
    <property type="match status" value="1"/>
</dbReference>
<comment type="caution">
    <text evidence="6">The sequence shown here is derived from an EMBL/GenBank/DDBJ whole genome shotgun (WGS) entry which is preliminary data.</text>
</comment>
<evidence type="ECO:0000256" key="1">
    <source>
        <dbReference type="ARBA" id="ARBA00023015"/>
    </source>
</evidence>
<gene>
    <name evidence="6" type="ORF">HCJ94_09185</name>
</gene>
<dbReference type="SUPFAM" id="SSF46894">
    <property type="entry name" value="C-terminal effector domain of the bipartite response regulators"/>
    <property type="match status" value="1"/>
</dbReference>
<evidence type="ECO:0000259" key="5">
    <source>
        <dbReference type="PROSITE" id="PS50043"/>
    </source>
</evidence>
<dbReference type="InterPro" id="IPR016032">
    <property type="entry name" value="Sig_transdc_resp-reg_C-effctor"/>
</dbReference>
<dbReference type="Gene3D" id="1.10.10.10">
    <property type="entry name" value="Winged helix-like DNA-binding domain superfamily/Winged helix DNA-binding domain"/>
    <property type="match status" value="1"/>
</dbReference>
<reference evidence="6 7" key="1">
    <citation type="submission" date="2020-03" db="EMBL/GenBank/DDBJ databases">
        <title>WGS of actinomycetes isolated from Thailand.</title>
        <authorList>
            <person name="Thawai C."/>
        </authorList>
    </citation>
    <scope>NUCLEOTIDE SEQUENCE [LARGE SCALE GENOMIC DNA]</scope>
    <source>
        <strain evidence="6 7">HSS6-12</strain>
    </source>
</reference>
<dbReference type="CDD" id="cd06170">
    <property type="entry name" value="LuxR_C_like"/>
    <property type="match status" value="1"/>
</dbReference>
<dbReference type="InterPro" id="IPR029068">
    <property type="entry name" value="Glyas_Bleomycin-R_OHBP_Dase"/>
</dbReference>
<feature type="domain" description="HTH luxR-type" evidence="5">
    <location>
        <begin position="9"/>
        <end position="74"/>
    </location>
</feature>
<proteinExistence type="predicted"/>
<name>A0ABX0Z2W9_9ACTN</name>